<proteinExistence type="predicted"/>
<name>A0AB36CP76_9CORY</name>
<dbReference type="PROSITE" id="PS50893">
    <property type="entry name" value="ABC_TRANSPORTER_2"/>
    <property type="match status" value="1"/>
</dbReference>
<dbReference type="PANTHER" id="PTHR42781:SF4">
    <property type="entry name" value="SPERMIDINE_PUTRESCINE IMPORT ATP-BINDING PROTEIN POTA"/>
    <property type="match status" value="1"/>
</dbReference>
<organism evidence="6 7">
    <name type="scientific">Corynebacterium stationis</name>
    <dbReference type="NCBI Taxonomy" id="1705"/>
    <lineage>
        <taxon>Bacteria</taxon>
        <taxon>Bacillati</taxon>
        <taxon>Actinomycetota</taxon>
        <taxon>Actinomycetes</taxon>
        <taxon>Mycobacteriales</taxon>
        <taxon>Corynebacteriaceae</taxon>
        <taxon>Corynebacterium</taxon>
    </lineage>
</organism>
<gene>
    <name evidence="6" type="ORF">HF853_12560</name>
</gene>
<dbReference type="PANTHER" id="PTHR42781">
    <property type="entry name" value="SPERMIDINE/PUTRESCINE IMPORT ATP-BINDING PROTEIN POTA"/>
    <property type="match status" value="1"/>
</dbReference>
<keyword evidence="3 6" id="KW-0067">ATP-binding</keyword>
<dbReference type="InterPro" id="IPR003593">
    <property type="entry name" value="AAA+_ATPase"/>
</dbReference>
<dbReference type="AlphaFoldDB" id="A0AB36CP76"/>
<dbReference type="Pfam" id="PF17850">
    <property type="entry name" value="CysA_C_terminal"/>
    <property type="match status" value="1"/>
</dbReference>
<reference evidence="6 7" key="1">
    <citation type="submission" date="2020-04" db="EMBL/GenBank/DDBJ databases">
        <authorList>
            <person name="Hitch T.C.A."/>
            <person name="Wylensek D."/>
            <person name="Clavel T."/>
        </authorList>
    </citation>
    <scope>NUCLEOTIDE SEQUENCE [LARGE SCALE GENOMIC DNA]</scope>
    <source>
        <strain evidence="6 7">BL-383-APC-3D</strain>
    </source>
</reference>
<dbReference type="GO" id="GO:0015418">
    <property type="term" value="F:ABC-type quaternary ammonium compound transporting activity"/>
    <property type="evidence" value="ECO:0007669"/>
    <property type="project" value="UniProtKB-EC"/>
</dbReference>
<dbReference type="PROSITE" id="PS00211">
    <property type="entry name" value="ABC_TRANSPORTER_1"/>
    <property type="match status" value="1"/>
</dbReference>
<dbReference type="InterPro" id="IPR003439">
    <property type="entry name" value="ABC_transporter-like_ATP-bd"/>
</dbReference>
<dbReference type="EC" id="7.6.2.9" evidence="4"/>
<keyword evidence="1" id="KW-0813">Transport</keyword>
<dbReference type="Proteomes" id="UP000544551">
    <property type="component" value="Unassembled WGS sequence"/>
</dbReference>
<dbReference type="SMART" id="SM00382">
    <property type="entry name" value="AAA"/>
    <property type="match status" value="1"/>
</dbReference>
<protein>
    <recommendedName>
        <fullName evidence="4">ABC-type quaternary amine transporter</fullName>
        <ecNumber evidence="4">7.6.2.9</ecNumber>
    </recommendedName>
</protein>
<evidence type="ECO:0000313" key="7">
    <source>
        <dbReference type="Proteomes" id="UP000544551"/>
    </source>
</evidence>
<keyword evidence="2" id="KW-0547">Nucleotide-binding</keyword>
<dbReference type="InterPro" id="IPR050093">
    <property type="entry name" value="ABC_SmlMolc_Importer"/>
</dbReference>
<dbReference type="Pfam" id="PF00005">
    <property type="entry name" value="ABC_tran"/>
    <property type="match status" value="1"/>
</dbReference>
<evidence type="ECO:0000259" key="5">
    <source>
        <dbReference type="PROSITE" id="PS50893"/>
    </source>
</evidence>
<dbReference type="RefSeq" id="WP_168970572.1">
    <property type="nucleotide sequence ID" value="NZ_CANSTI010000060.1"/>
</dbReference>
<dbReference type="GO" id="GO:0005524">
    <property type="term" value="F:ATP binding"/>
    <property type="evidence" value="ECO:0007669"/>
    <property type="project" value="UniProtKB-KW"/>
</dbReference>
<dbReference type="SUPFAM" id="SSF50331">
    <property type="entry name" value="MOP-like"/>
    <property type="match status" value="1"/>
</dbReference>
<evidence type="ECO:0000313" key="6">
    <source>
        <dbReference type="EMBL" id="NME90479.1"/>
    </source>
</evidence>
<dbReference type="InterPro" id="IPR041193">
    <property type="entry name" value="CysA_C"/>
</dbReference>
<comment type="caution">
    <text evidence="6">The sequence shown here is derived from an EMBL/GenBank/DDBJ whole genome shotgun (WGS) entry which is preliminary data.</text>
</comment>
<sequence length="363" mass="39700">MTQPRIQLKNVTKSYGSKTVLNNLNLHLGDAEMVALLGPSGCGKSTTLKVLAGLEHSDSGEILVDGKNISKVPTRKRKMGIVFQAYSLFPHMTAKDNVGYGLRIRGTDTAARRKRAEELLELVGLSEHMDKFPVQMSGGQQQRVALARALAISPELLLLDEPLSALDAKVRSQLRDEIRRIQLSEGISTLLVTHDQEEALVMADRIGVMNAGIIEQIGTPSELYHQPKSAFISEFVGVVNRLPGILHDGHIHVLGSSLFVTNEHQFASGDTAVALVRPEEIEVNADPAGKHVVLNKQLRGIFTSVTLTGPERSPIRVDMSSRNAEALQIGEPASLRIQRDDTVIGSPTKKESESLMEYQEEIL</sequence>
<evidence type="ECO:0000256" key="1">
    <source>
        <dbReference type="ARBA" id="ARBA00022448"/>
    </source>
</evidence>
<dbReference type="GO" id="GO:0016887">
    <property type="term" value="F:ATP hydrolysis activity"/>
    <property type="evidence" value="ECO:0007669"/>
    <property type="project" value="InterPro"/>
</dbReference>
<accession>A0AB36CP76</accession>
<dbReference type="Gene3D" id="3.40.50.300">
    <property type="entry name" value="P-loop containing nucleotide triphosphate hydrolases"/>
    <property type="match status" value="1"/>
</dbReference>
<dbReference type="SUPFAM" id="SSF52540">
    <property type="entry name" value="P-loop containing nucleoside triphosphate hydrolases"/>
    <property type="match status" value="1"/>
</dbReference>
<evidence type="ECO:0000256" key="4">
    <source>
        <dbReference type="ARBA" id="ARBA00066388"/>
    </source>
</evidence>
<feature type="domain" description="ABC transporter" evidence="5">
    <location>
        <begin position="6"/>
        <end position="236"/>
    </location>
</feature>
<dbReference type="InterPro" id="IPR017871">
    <property type="entry name" value="ABC_transporter-like_CS"/>
</dbReference>
<evidence type="ECO:0000256" key="3">
    <source>
        <dbReference type="ARBA" id="ARBA00022840"/>
    </source>
</evidence>
<dbReference type="FunFam" id="3.40.50.300:FF:000425">
    <property type="entry name" value="Probable ABC transporter, ATP-binding subunit"/>
    <property type="match status" value="1"/>
</dbReference>
<evidence type="ECO:0000256" key="2">
    <source>
        <dbReference type="ARBA" id="ARBA00022741"/>
    </source>
</evidence>
<dbReference type="InterPro" id="IPR008995">
    <property type="entry name" value="Mo/tungstate-bd_C_term_dom"/>
</dbReference>
<dbReference type="InterPro" id="IPR027417">
    <property type="entry name" value="P-loop_NTPase"/>
</dbReference>
<dbReference type="EMBL" id="JABAFZ010000013">
    <property type="protein sequence ID" value="NME90479.1"/>
    <property type="molecule type" value="Genomic_DNA"/>
</dbReference>